<sequence length="59" mass="6866">MSEKRKCSCGRVWSISKHHSPMRDKDSEHCHCGEELVSWNGGVFYRVSLIEDIKNDDKN</sequence>
<protein>
    <submittedName>
        <fullName evidence="1">Uncharacterized protein</fullName>
    </submittedName>
</protein>
<gene>
    <name evidence="1" type="ORF">OB236_13215</name>
</gene>
<comment type="caution">
    <text evidence="1">The sequence shown here is derived from an EMBL/GenBank/DDBJ whole genome shotgun (WGS) entry which is preliminary data.</text>
</comment>
<evidence type="ECO:0000313" key="1">
    <source>
        <dbReference type="EMBL" id="MCU6793079.1"/>
    </source>
</evidence>
<reference evidence="1 2" key="1">
    <citation type="submission" date="2022-09" db="EMBL/GenBank/DDBJ databases">
        <authorList>
            <person name="Han X.L."/>
            <person name="Wang Q."/>
            <person name="Lu T."/>
        </authorList>
    </citation>
    <scope>NUCLEOTIDE SEQUENCE [LARGE SCALE GENOMIC DNA]</scope>
    <source>
        <strain evidence="1 2">WQ 127069</strain>
    </source>
</reference>
<accession>A0ABT2UEK5</accession>
<dbReference type="Proteomes" id="UP001652445">
    <property type="component" value="Unassembled WGS sequence"/>
</dbReference>
<dbReference type="RefSeq" id="WP_262684393.1">
    <property type="nucleotide sequence ID" value="NZ_JAOQIO010000038.1"/>
</dbReference>
<name>A0ABT2UEK5_9BACL</name>
<evidence type="ECO:0000313" key="2">
    <source>
        <dbReference type="Proteomes" id="UP001652445"/>
    </source>
</evidence>
<proteinExistence type="predicted"/>
<keyword evidence="2" id="KW-1185">Reference proteome</keyword>
<organism evidence="1 2">
    <name type="scientific">Paenibacillus baimaensis</name>
    <dbReference type="NCBI Taxonomy" id="2982185"/>
    <lineage>
        <taxon>Bacteria</taxon>
        <taxon>Bacillati</taxon>
        <taxon>Bacillota</taxon>
        <taxon>Bacilli</taxon>
        <taxon>Bacillales</taxon>
        <taxon>Paenibacillaceae</taxon>
        <taxon>Paenibacillus</taxon>
    </lineage>
</organism>
<dbReference type="EMBL" id="JAOQIO010000038">
    <property type="protein sequence ID" value="MCU6793079.1"/>
    <property type="molecule type" value="Genomic_DNA"/>
</dbReference>